<evidence type="ECO:0000313" key="5">
    <source>
        <dbReference type="Proteomes" id="UP000192575"/>
    </source>
</evidence>
<accession>A0A1V9R819</accession>
<name>A0A1V9R819_9LACO</name>
<proteinExistence type="predicted"/>
<evidence type="ECO:0000313" key="3">
    <source>
        <dbReference type="EMBL" id="MDN4834429.1"/>
    </source>
</evidence>
<dbReference type="Proteomes" id="UP000759256">
    <property type="component" value="Unassembled WGS sequence"/>
</dbReference>
<reference evidence="3" key="5">
    <citation type="submission" date="2023-07" db="EMBL/GenBank/DDBJ databases">
        <title>Complete genome sequence of Ligilactobacillus salivarius SRCM217594 isolated from Gallus gallus domesticus feces.</title>
        <authorList>
            <person name="Yang H.-G."/>
            <person name="Ryu M.-S."/>
            <person name="Ha G.-S."/>
            <person name="Yang H.-J."/>
            <person name="Jeong D.-Y."/>
        </authorList>
    </citation>
    <scope>NUCLEOTIDE SEQUENCE</scope>
    <source>
        <strain evidence="3">SRCM217594</strain>
    </source>
</reference>
<dbReference type="EMBL" id="JARKHV010000005">
    <property type="protein sequence ID" value="MDF4186626.1"/>
    <property type="molecule type" value="Genomic_DNA"/>
</dbReference>
<reference evidence="2" key="4">
    <citation type="submission" date="2023-02" db="EMBL/GenBank/DDBJ databases">
        <title>Draft Whole-Genome Sequences of competitive exclusion Lactobacillus salivarius strains for Poultry.</title>
        <authorList>
            <person name="Ma L.M."/>
            <person name="Lopez-Guerra N."/>
            <person name="Zhang G."/>
        </authorList>
    </citation>
    <scope>NUCLEOTIDE SEQUENCE</scope>
    <source>
        <strain evidence="2">Salm-9</strain>
    </source>
</reference>
<dbReference type="Proteomes" id="UP001213566">
    <property type="component" value="Unassembled WGS sequence"/>
</dbReference>
<dbReference type="Proteomes" id="UP001174888">
    <property type="component" value="Unassembled WGS sequence"/>
</dbReference>
<dbReference type="AlphaFoldDB" id="A0A1V9R819"/>
<protein>
    <submittedName>
        <fullName evidence="4">Uncharacterized protein</fullName>
    </submittedName>
</protein>
<gene>
    <name evidence="4" type="ORF">B6U56_10065</name>
    <name evidence="1" type="ORF">K8V06_00390</name>
    <name evidence="2" type="ORF">PV940_06165</name>
    <name evidence="3" type="ORF">QYC35_09580</name>
</gene>
<dbReference type="EMBL" id="NBEF01000034">
    <property type="protein sequence ID" value="OQQ89136.1"/>
    <property type="molecule type" value="Genomic_DNA"/>
</dbReference>
<organism evidence="4 5">
    <name type="scientific">Ligilactobacillus salivarius</name>
    <dbReference type="NCBI Taxonomy" id="1624"/>
    <lineage>
        <taxon>Bacteria</taxon>
        <taxon>Bacillati</taxon>
        <taxon>Bacillota</taxon>
        <taxon>Bacilli</taxon>
        <taxon>Lactobacillales</taxon>
        <taxon>Lactobacillaceae</taxon>
        <taxon>Ligilactobacillus</taxon>
    </lineage>
</organism>
<reference evidence="4 5" key="1">
    <citation type="submission" date="2017-03" db="EMBL/GenBank/DDBJ databases">
        <title>Phylogenomics and comparative genomics of Lactobacillus salivarius, a mammalian gut commensal.</title>
        <authorList>
            <person name="Harris H.M."/>
        </authorList>
    </citation>
    <scope>NUCLEOTIDE SEQUENCE [LARGE SCALE GENOMIC DNA]</scope>
    <source>
        <strain evidence="4 5">JCM 1047</strain>
    </source>
</reference>
<dbReference type="EMBL" id="DYVK01000007">
    <property type="protein sequence ID" value="HJG14587.1"/>
    <property type="molecule type" value="Genomic_DNA"/>
</dbReference>
<evidence type="ECO:0000313" key="1">
    <source>
        <dbReference type="EMBL" id="HJG14587.1"/>
    </source>
</evidence>
<dbReference type="Proteomes" id="UP000192575">
    <property type="component" value="Unassembled WGS sequence"/>
</dbReference>
<comment type="caution">
    <text evidence="4">The sequence shown here is derived from an EMBL/GenBank/DDBJ whole genome shotgun (WGS) entry which is preliminary data.</text>
</comment>
<dbReference type="RefSeq" id="WP_081535597.1">
    <property type="nucleotide sequence ID" value="NZ_CP089851.1"/>
</dbReference>
<evidence type="ECO:0000313" key="4">
    <source>
        <dbReference type="EMBL" id="OQQ89136.1"/>
    </source>
</evidence>
<dbReference type="EMBL" id="JAUIQT010000002">
    <property type="protein sequence ID" value="MDN4834429.1"/>
    <property type="molecule type" value="Genomic_DNA"/>
</dbReference>
<evidence type="ECO:0000313" key="2">
    <source>
        <dbReference type="EMBL" id="MDF4186626.1"/>
    </source>
</evidence>
<reference evidence="1" key="2">
    <citation type="journal article" date="2021" name="PeerJ">
        <title>Extensive microbial diversity within the chicken gut microbiome revealed by metagenomics and culture.</title>
        <authorList>
            <person name="Gilroy R."/>
            <person name="Ravi A."/>
            <person name="Getino M."/>
            <person name="Pursley I."/>
            <person name="Horton D.L."/>
            <person name="Alikhan N.F."/>
            <person name="Baker D."/>
            <person name="Gharbi K."/>
            <person name="Hall N."/>
            <person name="Watson M."/>
            <person name="Adriaenssens E.M."/>
            <person name="Foster-Nyarko E."/>
            <person name="Jarju S."/>
            <person name="Secka A."/>
            <person name="Antonio M."/>
            <person name="Oren A."/>
            <person name="Chaudhuri R.R."/>
            <person name="La Ragione R."/>
            <person name="Hildebrand F."/>
            <person name="Pallen M.J."/>
        </authorList>
    </citation>
    <scope>NUCLEOTIDE SEQUENCE</scope>
    <source>
        <strain evidence="1">CHK189-29639</strain>
    </source>
</reference>
<sequence length="55" mass="6431">MDNKIPVHVMCVDYSANADDSKIHVMLNIDIFEKPRFDNMKLVEKLARKVNEIKL</sequence>
<reference evidence="1" key="3">
    <citation type="submission" date="2021-09" db="EMBL/GenBank/DDBJ databases">
        <authorList>
            <person name="Gilroy R."/>
        </authorList>
    </citation>
    <scope>NUCLEOTIDE SEQUENCE</scope>
    <source>
        <strain evidence="1">CHK189-29639</strain>
    </source>
</reference>